<comment type="caution">
    <text evidence="1">The sequence shown here is derived from an EMBL/GenBank/DDBJ whole genome shotgun (WGS) entry which is preliminary data.</text>
</comment>
<name>A0A4U5LR77_STECR</name>
<dbReference type="AlphaFoldDB" id="A0A4U5LR77"/>
<keyword evidence="2" id="KW-1185">Reference proteome</keyword>
<reference evidence="1 2" key="2">
    <citation type="journal article" date="2019" name="G3 (Bethesda)">
        <title>Hybrid Assembly of the Genome of the Entomopathogenic Nematode Steinernema carpocapsae Identifies the X-Chromosome.</title>
        <authorList>
            <person name="Serra L."/>
            <person name="Macchietto M."/>
            <person name="Macias-Munoz A."/>
            <person name="McGill C.J."/>
            <person name="Rodriguez I.M."/>
            <person name="Rodriguez B."/>
            <person name="Murad R."/>
            <person name="Mortazavi A."/>
        </authorList>
    </citation>
    <scope>NUCLEOTIDE SEQUENCE [LARGE SCALE GENOMIC DNA]</scope>
    <source>
        <strain evidence="1 2">ALL</strain>
    </source>
</reference>
<evidence type="ECO:0000313" key="2">
    <source>
        <dbReference type="Proteomes" id="UP000298663"/>
    </source>
</evidence>
<sequence>MTPSIERKRKCKAVLNYRSRYYVMSEWLRRLTRNQLGSARVEAHRTNQKRSLTYRKWVYKTDMLDSGGFSVRQKHSDHSRAFRTSLVLSLNSCSSMRHNSPFFRVHRLIKLF</sequence>
<proteinExistence type="predicted"/>
<dbReference type="Proteomes" id="UP000298663">
    <property type="component" value="Unassembled WGS sequence"/>
</dbReference>
<dbReference type="EMBL" id="AZBU02000013">
    <property type="protein sequence ID" value="TKR58487.1"/>
    <property type="molecule type" value="Genomic_DNA"/>
</dbReference>
<organism evidence="1 2">
    <name type="scientific">Steinernema carpocapsae</name>
    <name type="common">Entomopathogenic nematode</name>
    <dbReference type="NCBI Taxonomy" id="34508"/>
    <lineage>
        <taxon>Eukaryota</taxon>
        <taxon>Metazoa</taxon>
        <taxon>Ecdysozoa</taxon>
        <taxon>Nematoda</taxon>
        <taxon>Chromadorea</taxon>
        <taxon>Rhabditida</taxon>
        <taxon>Tylenchina</taxon>
        <taxon>Panagrolaimomorpha</taxon>
        <taxon>Strongyloidoidea</taxon>
        <taxon>Steinernematidae</taxon>
        <taxon>Steinernema</taxon>
    </lineage>
</organism>
<reference evidence="1 2" key="1">
    <citation type="journal article" date="2015" name="Genome Biol.">
        <title>Comparative genomics of Steinernema reveals deeply conserved gene regulatory networks.</title>
        <authorList>
            <person name="Dillman A.R."/>
            <person name="Macchietto M."/>
            <person name="Porter C.F."/>
            <person name="Rogers A."/>
            <person name="Williams B."/>
            <person name="Antoshechkin I."/>
            <person name="Lee M.M."/>
            <person name="Goodwin Z."/>
            <person name="Lu X."/>
            <person name="Lewis E.E."/>
            <person name="Goodrich-Blair H."/>
            <person name="Stock S.P."/>
            <person name="Adams B.J."/>
            <person name="Sternberg P.W."/>
            <person name="Mortazavi A."/>
        </authorList>
    </citation>
    <scope>NUCLEOTIDE SEQUENCE [LARGE SCALE GENOMIC DNA]</scope>
    <source>
        <strain evidence="1 2">ALL</strain>
    </source>
</reference>
<accession>A0A4U5LR77</accession>
<protein>
    <submittedName>
        <fullName evidence="1">Uncharacterized protein</fullName>
    </submittedName>
</protein>
<gene>
    <name evidence="1" type="ORF">L596_029926</name>
</gene>
<evidence type="ECO:0000313" key="1">
    <source>
        <dbReference type="EMBL" id="TKR58487.1"/>
    </source>
</evidence>